<accession>A0A5S4FNC1</accession>
<feature type="compositionally biased region" description="Basic residues" evidence="1">
    <location>
        <begin position="151"/>
        <end position="160"/>
    </location>
</feature>
<reference evidence="3 4" key="1">
    <citation type="submission" date="2019-05" db="EMBL/GenBank/DDBJ databases">
        <title>Draft genome sequence of Nonomuraea turkmeniaca DSM 43926.</title>
        <authorList>
            <person name="Saricaoglu S."/>
            <person name="Isik K."/>
        </authorList>
    </citation>
    <scope>NUCLEOTIDE SEQUENCE [LARGE SCALE GENOMIC DNA]</scope>
    <source>
        <strain evidence="3 4">DSM 43926</strain>
    </source>
</reference>
<dbReference type="GO" id="GO:0004803">
    <property type="term" value="F:transposase activity"/>
    <property type="evidence" value="ECO:0007669"/>
    <property type="project" value="InterPro"/>
</dbReference>
<name>A0A5S4FNC1_9ACTN</name>
<feature type="region of interest" description="Disordered" evidence="1">
    <location>
        <begin position="79"/>
        <end position="106"/>
    </location>
</feature>
<proteinExistence type="predicted"/>
<evidence type="ECO:0000256" key="1">
    <source>
        <dbReference type="SAM" id="MobiDB-lite"/>
    </source>
</evidence>
<protein>
    <recommendedName>
        <fullName evidence="2">Transposase IS4-like domain-containing protein</fullName>
    </recommendedName>
</protein>
<keyword evidence="4" id="KW-1185">Reference proteome</keyword>
<comment type="caution">
    <text evidence="3">The sequence shown here is derived from an EMBL/GenBank/DDBJ whole genome shotgun (WGS) entry which is preliminary data.</text>
</comment>
<evidence type="ECO:0000313" key="3">
    <source>
        <dbReference type="EMBL" id="TMR22247.1"/>
    </source>
</evidence>
<dbReference type="EMBL" id="VCKY01000032">
    <property type="protein sequence ID" value="TMR22247.1"/>
    <property type="molecule type" value="Genomic_DNA"/>
</dbReference>
<feature type="region of interest" description="Disordered" evidence="1">
    <location>
        <begin position="1"/>
        <end position="23"/>
    </location>
</feature>
<dbReference type="AlphaFoldDB" id="A0A5S4FNC1"/>
<sequence length="160" mass="18082">MTALRTKTQARRRIGGPAGFGGSGGGVSGVVLERVRIIRRGLGRPRTRPSHVLADKAYSSRGNRAYLRRRGIKTVIPVKKDQEANRRKRGRKGGRPPAFDAERYRDRNTAERCVNKLRVTGRWPHEPTNAMSSTKAPRCRLDQDLAPRPRQMIHRTRPKA</sequence>
<dbReference type="OrthoDB" id="4546548at2"/>
<dbReference type="InterPro" id="IPR002559">
    <property type="entry name" value="Transposase_11"/>
</dbReference>
<dbReference type="GO" id="GO:0003677">
    <property type="term" value="F:DNA binding"/>
    <property type="evidence" value="ECO:0007669"/>
    <property type="project" value="InterPro"/>
</dbReference>
<feature type="domain" description="Transposase IS4-like" evidence="2">
    <location>
        <begin position="45"/>
        <end position="106"/>
    </location>
</feature>
<feature type="region of interest" description="Disordered" evidence="1">
    <location>
        <begin position="121"/>
        <end position="160"/>
    </location>
</feature>
<dbReference type="GO" id="GO:0006313">
    <property type="term" value="P:DNA transposition"/>
    <property type="evidence" value="ECO:0007669"/>
    <property type="project" value="InterPro"/>
</dbReference>
<dbReference type="Pfam" id="PF01609">
    <property type="entry name" value="DDE_Tnp_1"/>
    <property type="match status" value="1"/>
</dbReference>
<gene>
    <name evidence="3" type="ORF">ETD86_12485</name>
</gene>
<dbReference type="Proteomes" id="UP000309128">
    <property type="component" value="Unassembled WGS sequence"/>
</dbReference>
<evidence type="ECO:0000313" key="4">
    <source>
        <dbReference type="Proteomes" id="UP000309128"/>
    </source>
</evidence>
<organism evidence="3 4">
    <name type="scientific">Nonomuraea turkmeniaca</name>
    <dbReference type="NCBI Taxonomy" id="103838"/>
    <lineage>
        <taxon>Bacteria</taxon>
        <taxon>Bacillati</taxon>
        <taxon>Actinomycetota</taxon>
        <taxon>Actinomycetes</taxon>
        <taxon>Streptosporangiales</taxon>
        <taxon>Streptosporangiaceae</taxon>
        <taxon>Nonomuraea</taxon>
    </lineage>
</organism>
<evidence type="ECO:0000259" key="2">
    <source>
        <dbReference type="Pfam" id="PF01609"/>
    </source>
</evidence>